<evidence type="ECO:0000256" key="4">
    <source>
        <dbReference type="ARBA" id="ARBA00023163"/>
    </source>
</evidence>
<keyword evidence="7" id="KW-1185">Reference proteome</keyword>
<dbReference type="PRINTS" id="PR00039">
    <property type="entry name" value="HTHLYSR"/>
</dbReference>
<dbReference type="PANTHER" id="PTHR30346:SF28">
    <property type="entry name" value="HTH-TYPE TRANSCRIPTIONAL REGULATOR CYNR"/>
    <property type="match status" value="1"/>
</dbReference>
<comment type="similarity">
    <text evidence="1">Belongs to the LysR transcriptional regulatory family.</text>
</comment>
<evidence type="ECO:0000256" key="2">
    <source>
        <dbReference type="ARBA" id="ARBA00023015"/>
    </source>
</evidence>
<dbReference type="InterPro" id="IPR005119">
    <property type="entry name" value="LysR_subst-bd"/>
</dbReference>
<dbReference type="RefSeq" id="WP_345385680.1">
    <property type="nucleotide sequence ID" value="NZ_BAABHG010000001.1"/>
</dbReference>
<keyword evidence="3" id="KW-0238">DNA-binding</keyword>
<evidence type="ECO:0000313" key="6">
    <source>
        <dbReference type="EMBL" id="MFD2464540.1"/>
    </source>
</evidence>
<name>A0ABW5GV63_9PSEU</name>
<keyword evidence="4" id="KW-0804">Transcription</keyword>
<dbReference type="PROSITE" id="PS50931">
    <property type="entry name" value="HTH_LYSR"/>
    <property type="match status" value="1"/>
</dbReference>
<dbReference type="Pfam" id="PF00126">
    <property type="entry name" value="HTH_1"/>
    <property type="match status" value="1"/>
</dbReference>
<sequence length="341" mass="37198">MIDVARRNGSGPVALDAIWSDESRLSLLQLEALYAVANEGSFVDAAAALGCTQPAVSQRIAAIERRLGIVLVRRVSGQRQVRLTDAGATLVAAAEQVRVILRTATRHIEDMRNGREPTVRIGAFSSAAVRVMPPVLAAIRARRLPCWIKLVEVDDDVRLQELLRFGEIDIAFVIFPLQSGQAHAVELFSDPFVLLAPKKSPLASVPRLRPADLRGLPMVCLTSEQYEVAAELRRQGIEPNWVFDTEKIHVAEPLVAADVGYSIVPQLALGQRYPGVVRFSLSEIVAPREIGIAWPPHHPRLGLLRQVADVIRAVCASPADFLPPIDQPGRLPLGPVAVPLR</sequence>
<dbReference type="InterPro" id="IPR036390">
    <property type="entry name" value="WH_DNA-bd_sf"/>
</dbReference>
<dbReference type="EMBL" id="JBHUKU010000026">
    <property type="protein sequence ID" value="MFD2464540.1"/>
    <property type="molecule type" value="Genomic_DNA"/>
</dbReference>
<dbReference type="Gene3D" id="3.40.190.10">
    <property type="entry name" value="Periplasmic binding protein-like II"/>
    <property type="match status" value="2"/>
</dbReference>
<feature type="domain" description="HTH lysR-type" evidence="5">
    <location>
        <begin position="25"/>
        <end position="84"/>
    </location>
</feature>
<dbReference type="InterPro" id="IPR036388">
    <property type="entry name" value="WH-like_DNA-bd_sf"/>
</dbReference>
<keyword evidence="2" id="KW-0805">Transcription regulation</keyword>
<evidence type="ECO:0000256" key="1">
    <source>
        <dbReference type="ARBA" id="ARBA00009437"/>
    </source>
</evidence>
<evidence type="ECO:0000256" key="3">
    <source>
        <dbReference type="ARBA" id="ARBA00023125"/>
    </source>
</evidence>
<dbReference type="Proteomes" id="UP001597419">
    <property type="component" value="Unassembled WGS sequence"/>
</dbReference>
<protein>
    <submittedName>
        <fullName evidence="6">LysR family transcriptional regulator</fullName>
    </submittedName>
</protein>
<dbReference type="CDD" id="cd05466">
    <property type="entry name" value="PBP2_LTTR_substrate"/>
    <property type="match status" value="1"/>
</dbReference>
<dbReference type="Gene3D" id="1.10.10.10">
    <property type="entry name" value="Winged helix-like DNA-binding domain superfamily/Winged helix DNA-binding domain"/>
    <property type="match status" value="1"/>
</dbReference>
<organism evidence="6 7">
    <name type="scientific">Amycolatopsis samaneae</name>
    <dbReference type="NCBI Taxonomy" id="664691"/>
    <lineage>
        <taxon>Bacteria</taxon>
        <taxon>Bacillati</taxon>
        <taxon>Actinomycetota</taxon>
        <taxon>Actinomycetes</taxon>
        <taxon>Pseudonocardiales</taxon>
        <taxon>Pseudonocardiaceae</taxon>
        <taxon>Amycolatopsis</taxon>
    </lineage>
</organism>
<dbReference type="SUPFAM" id="SSF53850">
    <property type="entry name" value="Periplasmic binding protein-like II"/>
    <property type="match status" value="1"/>
</dbReference>
<evidence type="ECO:0000313" key="7">
    <source>
        <dbReference type="Proteomes" id="UP001597419"/>
    </source>
</evidence>
<proteinExistence type="inferred from homology"/>
<evidence type="ECO:0000259" key="5">
    <source>
        <dbReference type="PROSITE" id="PS50931"/>
    </source>
</evidence>
<dbReference type="Pfam" id="PF03466">
    <property type="entry name" value="LysR_substrate"/>
    <property type="match status" value="1"/>
</dbReference>
<dbReference type="PANTHER" id="PTHR30346">
    <property type="entry name" value="TRANSCRIPTIONAL DUAL REGULATOR HCAR-RELATED"/>
    <property type="match status" value="1"/>
</dbReference>
<reference evidence="7" key="1">
    <citation type="journal article" date="2019" name="Int. J. Syst. Evol. Microbiol.">
        <title>The Global Catalogue of Microorganisms (GCM) 10K type strain sequencing project: providing services to taxonomists for standard genome sequencing and annotation.</title>
        <authorList>
            <consortium name="The Broad Institute Genomics Platform"/>
            <consortium name="The Broad Institute Genome Sequencing Center for Infectious Disease"/>
            <person name="Wu L."/>
            <person name="Ma J."/>
        </authorList>
    </citation>
    <scope>NUCLEOTIDE SEQUENCE [LARGE SCALE GENOMIC DNA]</scope>
    <source>
        <strain evidence="7">CGMCC 4.7643</strain>
    </source>
</reference>
<accession>A0ABW5GV63</accession>
<comment type="caution">
    <text evidence="6">The sequence shown here is derived from an EMBL/GenBank/DDBJ whole genome shotgun (WGS) entry which is preliminary data.</text>
</comment>
<dbReference type="InterPro" id="IPR000847">
    <property type="entry name" value="LysR_HTH_N"/>
</dbReference>
<dbReference type="SUPFAM" id="SSF46785">
    <property type="entry name" value="Winged helix' DNA-binding domain"/>
    <property type="match status" value="1"/>
</dbReference>
<gene>
    <name evidence="6" type="ORF">ACFSYJ_38400</name>
</gene>